<dbReference type="eggNOG" id="COG1175">
    <property type="taxonomic scope" value="Bacteria"/>
</dbReference>
<feature type="transmembrane region" description="Helical" evidence="7">
    <location>
        <begin position="62"/>
        <end position="82"/>
    </location>
</feature>
<dbReference type="Proteomes" id="UP000005707">
    <property type="component" value="Unassembled WGS sequence"/>
</dbReference>
<feature type="transmembrane region" description="Helical" evidence="7">
    <location>
        <begin position="209"/>
        <end position="235"/>
    </location>
</feature>
<name>U2FJS4_9MOLU</name>
<evidence type="ECO:0000256" key="4">
    <source>
        <dbReference type="ARBA" id="ARBA00022692"/>
    </source>
</evidence>
<keyword evidence="3" id="KW-1003">Cell membrane</keyword>
<dbReference type="GO" id="GO:0005886">
    <property type="term" value="C:plasma membrane"/>
    <property type="evidence" value="ECO:0007669"/>
    <property type="project" value="UniProtKB-SubCell"/>
</dbReference>
<dbReference type="Pfam" id="PF00528">
    <property type="entry name" value="BPD_transp_1"/>
    <property type="match status" value="1"/>
</dbReference>
<gene>
    <name evidence="9" type="ORF">HLPCO_000674</name>
</gene>
<evidence type="ECO:0000256" key="7">
    <source>
        <dbReference type="RuleBase" id="RU363032"/>
    </source>
</evidence>
<evidence type="ECO:0000256" key="1">
    <source>
        <dbReference type="ARBA" id="ARBA00004651"/>
    </source>
</evidence>
<reference evidence="9 10" key="1">
    <citation type="journal article" date="2011" name="J. Bacteriol.">
        <title>Genome sequence of Haloplasma contractile, an unusual contractile bacterium from a deep-sea anoxic brine lake.</title>
        <authorList>
            <person name="Antunes A."/>
            <person name="Alam I."/>
            <person name="El Dorry H."/>
            <person name="Siam R."/>
            <person name="Robertson A."/>
            <person name="Bajic V.B."/>
            <person name="Stingl U."/>
        </authorList>
    </citation>
    <scope>NUCLEOTIDE SEQUENCE [LARGE SCALE GENOMIC DNA]</scope>
    <source>
        <strain evidence="9 10">SSD-17B</strain>
    </source>
</reference>
<dbReference type="InterPro" id="IPR035906">
    <property type="entry name" value="MetI-like_sf"/>
</dbReference>
<comment type="subcellular location">
    <subcellularLocation>
        <location evidence="1 7">Cell membrane</location>
        <topology evidence="1 7">Multi-pass membrane protein</topology>
    </subcellularLocation>
</comment>
<keyword evidence="2 7" id="KW-0813">Transport</keyword>
<evidence type="ECO:0000256" key="3">
    <source>
        <dbReference type="ARBA" id="ARBA00022475"/>
    </source>
</evidence>
<evidence type="ECO:0000256" key="6">
    <source>
        <dbReference type="ARBA" id="ARBA00023136"/>
    </source>
</evidence>
<feature type="transmembrane region" description="Helical" evidence="7">
    <location>
        <begin position="126"/>
        <end position="146"/>
    </location>
</feature>
<organism evidence="9 10">
    <name type="scientific">Haloplasma contractile SSD-17B</name>
    <dbReference type="NCBI Taxonomy" id="1033810"/>
    <lineage>
        <taxon>Bacteria</taxon>
        <taxon>Bacillati</taxon>
        <taxon>Mycoplasmatota</taxon>
        <taxon>Mollicutes</taxon>
        <taxon>Haloplasmatales</taxon>
        <taxon>Haloplasmataceae</taxon>
        <taxon>Haloplasma</taxon>
    </lineage>
</organism>
<feature type="transmembrane region" description="Helical" evidence="7">
    <location>
        <begin position="270"/>
        <end position="293"/>
    </location>
</feature>
<accession>U2FJS4</accession>
<evidence type="ECO:0000313" key="9">
    <source>
        <dbReference type="EMBL" id="ERJ13065.1"/>
    </source>
</evidence>
<feature type="transmembrane region" description="Helical" evidence="7">
    <location>
        <begin position="313"/>
        <end position="335"/>
    </location>
</feature>
<evidence type="ECO:0000256" key="5">
    <source>
        <dbReference type="ARBA" id="ARBA00022989"/>
    </source>
</evidence>
<evidence type="ECO:0000313" key="10">
    <source>
        <dbReference type="Proteomes" id="UP000005707"/>
    </source>
</evidence>
<evidence type="ECO:0000256" key="2">
    <source>
        <dbReference type="ARBA" id="ARBA00022448"/>
    </source>
</evidence>
<dbReference type="GO" id="GO:0055085">
    <property type="term" value="P:transmembrane transport"/>
    <property type="evidence" value="ECO:0007669"/>
    <property type="project" value="InterPro"/>
</dbReference>
<dbReference type="AlphaFoldDB" id="U2FJS4"/>
<protein>
    <submittedName>
        <fullName evidence="9">Binding-protein-dependent transport systems inner membrane component</fullName>
    </submittedName>
</protein>
<dbReference type="PROSITE" id="PS50928">
    <property type="entry name" value="ABC_TM1"/>
    <property type="match status" value="1"/>
</dbReference>
<keyword evidence="6 7" id="KW-0472">Membrane</keyword>
<dbReference type="EMBL" id="AFNU02000002">
    <property type="protein sequence ID" value="ERJ13065.1"/>
    <property type="molecule type" value="Genomic_DNA"/>
</dbReference>
<comment type="similarity">
    <text evidence="7">Belongs to the binding-protein-dependent transport system permease family.</text>
</comment>
<reference evidence="9 10" key="2">
    <citation type="journal article" date="2013" name="PLoS ONE">
        <title>INDIGO - INtegrated Data Warehouse of MIcrobial GenOmes with Examples from the Red Sea Extremophiles.</title>
        <authorList>
            <person name="Alam I."/>
            <person name="Antunes A."/>
            <person name="Kamau A.A."/>
            <person name="Ba Alawi W."/>
            <person name="Kalkatawi M."/>
            <person name="Stingl U."/>
            <person name="Bajic V.B."/>
        </authorList>
    </citation>
    <scope>NUCLEOTIDE SEQUENCE [LARGE SCALE GENOMIC DNA]</scope>
    <source>
        <strain evidence="9 10">SSD-17B</strain>
    </source>
</reference>
<dbReference type="CDD" id="cd06261">
    <property type="entry name" value="TM_PBP2"/>
    <property type="match status" value="1"/>
</dbReference>
<keyword evidence="10" id="KW-1185">Reference proteome</keyword>
<feature type="transmembrane region" description="Helical" evidence="7">
    <location>
        <begin position="158"/>
        <end position="178"/>
    </location>
</feature>
<dbReference type="STRING" id="1033810.HLPCO_000674"/>
<keyword evidence="4 7" id="KW-0812">Transmembrane</keyword>
<dbReference type="SUPFAM" id="SSF161098">
    <property type="entry name" value="MetI-like"/>
    <property type="match status" value="1"/>
</dbReference>
<proteinExistence type="inferred from homology"/>
<dbReference type="InParanoid" id="U2FJS4"/>
<feature type="domain" description="ABC transmembrane type-1" evidence="8">
    <location>
        <begin position="120"/>
        <end position="339"/>
    </location>
</feature>
<comment type="caution">
    <text evidence="9">The sequence shown here is derived from an EMBL/GenBank/DDBJ whole genome shotgun (WGS) entry which is preliminary data.</text>
</comment>
<dbReference type="PANTHER" id="PTHR43005:SF1">
    <property type="entry name" value="SPERMIDINE_PUTRESCINE TRANSPORT SYSTEM PERMEASE PROTEIN"/>
    <property type="match status" value="1"/>
</dbReference>
<dbReference type="InterPro" id="IPR000515">
    <property type="entry name" value="MetI-like"/>
</dbReference>
<evidence type="ECO:0000259" key="8">
    <source>
        <dbReference type="PROSITE" id="PS50928"/>
    </source>
</evidence>
<dbReference type="Gene3D" id="1.10.3720.10">
    <property type="entry name" value="MetI-like"/>
    <property type="match status" value="1"/>
</dbReference>
<sequence>MMKILSKVKASIKQAIKAPFKKLFAPISKKLSPMTETLSEKFRNFQLWYEDTKLYKILNHPYMFVLPYALLFFLLILLPTMISGVLSTTYFNTIQAPSFVGFKNYVNLFTADSVFLQKAVPNTFKFAIIVGPLGYMLSFALAWLLAQVTPKVRTIYTLCIYSPSITGPIMMGIVWKVLFSGDQAGYINYFLMKFTPIKEPVQFLQDPNLLFPIMIIIALWSSAGIGFLAMLAGLLNIDRTLYEAAYIDGIKNRWQEIFYITIPAMKPQMLFGAVMAIVGAFNISGVAAALSGGTPPPQYTGWMIMDHASDFGFIRYEMGYASAVTVMLFAVVIFFNRISYKLFGDHD</sequence>
<keyword evidence="5 7" id="KW-1133">Transmembrane helix</keyword>
<dbReference type="PANTHER" id="PTHR43005">
    <property type="entry name" value="BLR7065 PROTEIN"/>
    <property type="match status" value="1"/>
</dbReference>